<reference evidence="1" key="1">
    <citation type="journal article" date="2014" name="Front. Microbiol.">
        <title>High frequency of phylogenetically diverse reductive dehalogenase-homologous genes in deep subseafloor sedimentary metagenomes.</title>
        <authorList>
            <person name="Kawai M."/>
            <person name="Futagami T."/>
            <person name="Toyoda A."/>
            <person name="Takaki Y."/>
            <person name="Nishi S."/>
            <person name="Hori S."/>
            <person name="Arai W."/>
            <person name="Tsubouchi T."/>
            <person name="Morono Y."/>
            <person name="Uchiyama I."/>
            <person name="Ito T."/>
            <person name="Fujiyama A."/>
            <person name="Inagaki F."/>
            <person name="Takami H."/>
        </authorList>
    </citation>
    <scope>NUCLEOTIDE SEQUENCE</scope>
    <source>
        <strain evidence="1">Expedition CK06-06</strain>
    </source>
</reference>
<evidence type="ECO:0000313" key="1">
    <source>
        <dbReference type="EMBL" id="GAI66940.1"/>
    </source>
</evidence>
<dbReference type="AlphaFoldDB" id="X1RUS2"/>
<accession>X1RUS2</accession>
<comment type="caution">
    <text evidence="1">The sequence shown here is derived from an EMBL/GenBank/DDBJ whole genome shotgun (WGS) entry which is preliminary data.</text>
</comment>
<dbReference type="EMBL" id="BARW01003431">
    <property type="protein sequence ID" value="GAI66940.1"/>
    <property type="molecule type" value="Genomic_DNA"/>
</dbReference>
<organism evidence="1">
    <name type="scientific">marine sediment metagenome</name>
    <dbReference type="NCBI Taxonomy" id="412755"/>
    <lineage>
        <taxon>unclassified sequences</taxon>
        <taxon>metagenomes</taxon>
        <taxon>ecological metagenomes</taxon>
    </lineage>
</organism>
<sequence>MIPKDSTPIKHKILTEIFAKRLLTLNEIAIVSYIMRWSWGFDDGERRQDWTGKLT</sequence>
<name>X1RUS2_9ZZZZ</name>
<feature type="non-terminal residue" evidence="1">
    <location>
        <position position="55"/>
    </location>
</feature>
<gene>
    <name evidence="1" type="ORF">S12H4_08760</name>
</gene>
<protein>
    <submittedName>
        <fullName evidence="1">Uncharacterized protein</fullName>
    </submittedName>
</protein>
<proteinExistence type="predicted"/>